<feature type="transmembrane region" description="Helical" evidence="1">
    <location>
        <begin position="336"/>
        <end position="358"/>
    </location>
</feature>
<feature type="transmembrane region" description="Helical" evidence="1">
    <location>
        <begin position="309"/>
        <end position="330"/>
    </location>
</feature>
<name>A0A9J6ZYJ7_9GAMM</name>
<dbReference type="AlphaFoldDB" id="A0A9J6ZYJ7"/>
<feature type="transmembrane region" description="Helical" evidence="1">
    <location>
        <begin position="370"/>
        <end position="393"/>
    </location>
</feature>
<dbReference type="Proteomes" id="UP001056649">
    <property type="component" value="Chromosome"/>
</dbReference>
<keyword evidence="1" id="KW-0472">Membrane</keyword>
<evidence type="ECO:0000313" key="2">
    <source>
        <dbReference type="EMBL" id="USF87640.1"/>
    </source>
</evidence>
<keyword evidence="3" id="KW-1185">Reference proteome</keyword>
<evidence type="ECO:0008006" key="4">
    <source>
        <dbReference type="Google" id="ProtNLM"/>
    </source>
</evidence>
<feature type="transmembrane region" description="Helical" evidence="1">
    <location>
        <begin position="277"/>
        <end position="297"/>
    </location>
</feature>
<feature type="transmembrane region" description="Helical" evidence="1">
    <location>
        <begin position="125"/>
        <end position="142"/>
    </location>
</feature>
<feature type="transmembrane region" description="Helical" evidence="1">
    <location>
        <begin position="227"/>
        <end position="245"/>
    </location>
</feature>
<evidence type="ECO:0000313" key="3">
    <source>
        <dbReference type="Proteomes" id="UP001056649"/>
    </source>
</evidence>
<sequence length="523" mass="59224">MFSTNPVKALPHPGDVLLLFVMLSPFVLFALLAQAQQLVNFFPDDAFYYLQTADQLLLRGFPTFDGLNPTNGFHPLFFLLVTLTDLLTGKAALMQGLFLLNTLFIALSIILMMQFLARFPSMLRSLLLLLLMLPVYLLYFWMSAGMEASLVLLCFLLFVHAWLKAQQAEFEDRRRNLLLSGVITLLMLARLDMVIPLAVFIAGLGWYGLSHWQSNGGYASRKMVVEVLLLPLLVGFAYLTFNYATTGHMVPISGLVKQHYFIPFSISWNAVTGGGKVALQVLTISPFFLALLALFFVNRVRLNSNRADAITFLLTSLALLLYGLYLAFYASNFFHWYLAMPFAAAAYLLVQLAGLIKIERVRLNGRSGRLILLLLCALIGTSANSAFLAWTGWKRQSTSYHLMQLAKQLDRLGDESVRAATFDAGAIGFFSRHQVINLDGLANSHDYFFNYRLPGRLQEYLQQQQVDYLLVRDGHLENREEVLSGDYSQARYLPDPRIRLARQDEQFRYSIPGGFTVIAYRYR</sequence>
<dbReference type="RefSeq" id="WP_005958863.1">
    <property type="nucleotide sequence ID" value="NZ_CP090569.1"/>
</dbReference>
<gene>
    <name evidence="2" type="ORF">L0Y14_16210</name>
</gene>
<reference evidence="2" key="1">
    <citation type="journal article" date="2022" name="Mol. Ecol. Resour.">
        <title>The complete and closed genome of the facultative generalist Candidatus Endoriftia persephone from deep-sea hydrothermal vents.</title>
        <authorList>
            <person name="de Oliveira A.L."/>
            <person name="Srivastava A."/>
            <person name="Espada-Hinojosa S."/>
            <person name="Bright M."/>
        </authorList>
    </citation>
    <scope>NUCLEOTIDE SEQUENCE</scope>
    <source>
        <strain evidence="2">Tica-EPR-9o50.N</strain>
    </source>
</reference>
<keyword evidence="1" id="KW-0812">Transmembrane</keyword>
<dbReference type="KEGG" id="eps:L0Y14_16210"/>
<dbReference type="EMBL" id="CP090569">
    <property type="protein sequence ID" value="USF87640.1"/>
    <property type="molecule type" value="Genomic_DNA"/>
</dbReference>
<feature type="transmembrane region" description="Helical" evidence="1">
    <location>
        <begin position="92"/>
        <end position="113"/>
    </location>
</feature>
<evidence type="ECO:0000256" key="1">
    <source>
        <dbReference type="SAM" id="Phobius"/>
    </source>
</evidence>
<protein>
    <recommendedName>
        <fullName evidence="4">Glycosyltransferase RgtA/B/C/D-like domain-containing protein</fullName>
    </recommendedName>
</protein>
<organism evidence="2 3">
    <name type="scientific">Candidatus Endoriftia persephonae</name>
    <dbReference type="NCBI Taxonomy" id="393765"/>
    <lineage>
        <taxon>Bacteria</taxon>
        <taxon>Pseudomonadati</taxon>
        <taxon>Pseudomonadota</taxon>
        <taxon>Gammaproteobacteria</taxon>
        <taxon>Chromatiales</taxon>
        <taxon>Sedimenticolaceae</taxon>
        <taxon>Candidatus Endoriftia</taxon>
    </lineage>
</organism>
<accession>A0A9J6ZYJ7</accession>
<keyword evidence="1" id="KW-1133">Transmembrane helix</keyword>
<proteinExistence type="predicted"/>
<feature type="transmembrane region" description="Helical" evidence="1">
    <location>
        <begin position="177"/>
        <end position="207"/>
    </location>
</feature>